<organism evidence="1">
    <name type="scientific">Rhizophora mucronata</name>
    <name type="common">Asiatic mangrove</name>
    <dbReference type="NCBI Taxonomy" id="61149"/>
    <lineage>
        <taxon>Eukaryota</taxon>
        <taxon>Viridiplantae</taxon>
        <taxon>Streptophyta</taxon>
        <taxon>Embryophyta</taxon>
        <taxon>Tracheophyta</taxon>
        <taxon>Spermatophyta</taxon>
        <taxon>Magnoliopsida</taxon>
        <taxon>eudicotyledons</taxon>
        <taxon>Gunneridae</taxon>
        <taxon>Pentapetalae</taxon>
        <taxon>rosids</taxon>
        <taxon>fabids</taxon>
        <taxon>Malpighiales</taxon>
        <taxon>Rhizophoraceae</taxon>
        <taxon>Rhizophora</taxon>
    </lineage>
</organism>
<sequence>MFQANIPIFFLGTDSGIFSLNPFFYCEDKRVLLQ</sequence>
<accession>A0A2P2Q816</accession>
<dbReference type="AlphaFoldDB" id="A0A2P2Q816"/>
<reference evidence="1" key="1">
    <citation type="submission" date="2018-02" db="EMBL/GenBank/DDBJ databases">
        <title>Rhizophora mucronata_Transcriptome.</title>
        <authorList>
            <person name="Meera S.P."/>
            <person name="Sreeshan A."/>
            <person name="Augustine A."/>
        </authorList>
    </citation>
    <scope>NUCLEOTIDE SEQUENCE</scope>
    <source>
        <tissue evidence="1">Leaf</tissue>
    </source>
</reference>
<protein>
    <submittedName>
        <fullName evidence="1">Uncharacterized protein</fullName>
    </submittedName>
</protein>
<proteinExistence type="predicted"/>
<evidence type="ECO:0000313" key="1">
    <source>
        <dbReference type="EMBL" id="MBX63126.1"/>
    </source>
</evidence>
<name>A0A2P2Q816_RHIMU</name>
<dbReference type="EMBL" id="GGEC01082642">
    <property type="protein sequence ID" value="MBX63126.1"/>
    <property type="molecule type" value="Transcribed_RNA"/>
</dbReference>